<keyword evidence="1" id="KW-1133">Transmembrane helix</keyword>
<evidence type="ECO:0008006" key="4">
    <source>
        <dbReference type="Google" id="ProtNLM"/>
    </source>
</evidence>
<feature type="transmembrane region" description="Helical" evidence="1">
    <location>
        <begin position="201"/>
        <end position="217"/>
    </location>
</feature>
<keyword evidence="1" id="KW-0472">Membrane</keyword>
<evidence type="ECO:0000313" key="2">
    <source>
        <dbReference type="EMBL" id="MDI9873362.1"/>
    </source>
</evidence>
<proteinExistence type="predicted"/>
<feature type="transmembrane region" description="Helical" evidence="1">
    <location>
        <begin position="14"/>
        <end position="39"/>
    </location>
</feature>
<organism evidence="2 3">
    <name type="scientific">Flectobacillus rivi</name>
    <dbReference type="NCBI Taxonomy" id="2984209"/>
    <lineage>
        <taxon>Bacteria</taxon>
        <taxon>Pseudomonadati</taxon>
        <taxon>Bacteroidota</taxon>
        <taxon>Cytophagia</taxon>
        <taxon>Cytophagales</taxon>
        <taxon>Flectobacillaceae</taxon>
        <taxon>Flectobacillus</taxon>
    </lineage>
</organism>
<evidence type="ECO:0000256" key="1">
    <source>
        <dbReference type="SAM" id="Phobius"/>
    </source>
</evidence>
<dbReference type="RefSeq" id="WP_283380523.1">
    <property type="nucleotide sequence ID" value="NZ_JASHIE010000001.1"/>
</dbReference>
<name>A0ABT6YWU6_9BACT</name>
<keyword evidence="3" id="KW-1185">Reference proteome</keyword>
<comment type="caution">
    <text evidence="2">The sequence shown here is derived from an EMBL/GenBank/DDBJ whole genome shotgun (WGS) entry which is preliminary data.</text>
</comment>
<dbReference type="EMBL" id="JASHIE010000001">
    <property type="protein sequence ID" value="MDI9873362.1"/>
    <property type="molecule type" value="Genomic_DNA"/>
</dbReference>
<reference evidence="2 3" key="1">
    <citation type="submission" date="2023-05" db="EMBL/GenBank/DDBJ databases">
        <title>Novel species of genus Flectobacillus isolated from stream in China.</title>
        <authorList>
            <person name="Lu H."/>
        </authorList>
    </citation>
    <scope>NUCLEOTIDE SEQUENCE [LARGE SCALE GENOMIC DNA]</scope>
    <source>
        <strain evidence="2 3">LFS242W</strain>
    </source>
</reference>
<feature type="transmembrane region" description="Helical" evidence="1">
    <location>
        <begin position="51"/>
        <end position="69"/>
    </location>
</feature>
<accession>A0ABT6YWU6</accession>
<dbReference type="Proteomes" id="UP001225761">
    <property type="component" value="Unassembled WGS sequence"/>
</dbReference>
<keyword evidence="1" id="KW-0812">Transmembrane</keyword>
<feature type="transmembrane region" description="Helical" evidence="1">
    <location>
        <begin position="177"/>
        <end position="195"/>
    </location>
</feature>
<gene>
    <name evidence="2" type="ORF">QM481_02430</name>
</gene>
<evidence type="ECO:0000313" key="3">
    <source>
        <dbReference type="Proteomes" id="UP001225761"/>
    </source>
</evidence>
<protein>
    <recommendedName>
        <fullName evidence="4">O-antigen ligase domain-containing protein</fullName>
    </recommendedName>
</protein>
<sequence length="223" mass="25740">MSLNKISNKEGSSWFIWMGLSLICIILSLTRTYIIFTLLLSGIYILRNSSIYIKIILVIVLYLGGQTISDSKIFQKLSETTSKDLESAEDYIRIKAATYFIGDFQPSPYTKILGNGFPYGTKSKFGRFTENLKKTDWFFIDDLGLLGLYIYLGPLAIIAYLVIFYKTFKVKLPSEFLYLKLFMVFIFLIGLNSYATYNSDFLIAIVFVFYLYECVYVEKQISK</sequence>
<feature type="transmembrane region" description="Helical" evidence="1">
    <location>
        <begin position="143"/>
        <end position="165"/>
    </location>
</feature>